<accession>A0AAW0BBZ8</accession>
<reference evidence="1 2" key="1">
    <citation type="journal article" date="2024" name="J Genomics">
        <title>Draft genome sequencing and assembly of Favolaschia claudopus CIRM-BRFM 2984 isolated from oak limbs.</title>
        <authorList>
            <person name="Navarro D."/>
            <person name="Drula E."/>
            <person name="Chaduli D."/>
            <person name="Cazenave R."/>
            <person name="Ahrendt S."/>
            <person name="Wang J."/>
            <person name="Lipzen A."/>
            <person name="Daum C."/>
            <person name="Barry K."/>
            <person name="Grigoriev I.V."/>
            <person name="Favel A."/>
            <person name="Rosso M.N."/>
            <person name="Martin F."/>
        </authorList>
    </citation>
    <scope>NUCLEOTIDE SEQUENCE [LARGE SCALE GENOMIC DNA]</scope>
    <source>
        <strain evidence="1 2">CIRM-BRFM 2984</strain>
    </source>
</reference>
<dbReference type="InterPro" id="IPR032675">
    <property type="entry name" value="LRR_dom_sf"/>
</dbReference>
<gene>
    <name evidence="1" type="ORF">R3P38DRAFT_3271176</name>
</gene>
<organism evidence="1 2">
    <name type="scientific">Favolaschia claudopus</name>
    <dbReference type="NCBI Taxonomy" id="2862362"/>
    <lineage>
        <taxon>Eukaryota</taxon>
        <taxon>Fungi</taxon>
        <taxon>Dikarya</taxon>
        <taxon>Basidiomycota</taxon>
        <taxon>Agaricomycotina</taxon>
        <taxon>Agaricomycetes</taxon>
        <taxon>Agaricomycetidae</taxon>
        <taxon>Agaricales</taxon>
        <taxon>Marasmiineae</taxon>
        <taxon>Mycenaceae</taxon>
        <taxon>Favolaschia</taxon>
    </lineage>
</organism>
<dbReference type="SUPFAM" id="SSF52047">
    <property type="entry name" value="RNI-like"/>
    <property type="match status" value="1"/>
</dbReference>
<comment type="caution">
    <text evidence="1">The sequence shown here is derived from an EMBL/GenBank/DDBJ whole genome shotgun (WGS) entry which is preliminary data.</text>
</comment>
<sequence length="441" mass="50106">MSRDMAVSKLRRHIDELSFNISDLINQRVQARRELNHLLDPMARLPLELQSHIFLCVEPKSNFERKADPSDVPLVFLSICHLWHGIALSTPKLWTEIKIEDSLPRSANYVALYKNWMERAGTLPLSLSLGGFLDPKDTAFGDLVKQHQDHVQSLTLRWKLHSRPHPHNGKSVIYIQGCFPSLHKLAIYAKGNDVYASEEVLNVLRAAPNLSYCEIIEVFYDEEEEELLDSVPLTLTSLEELRLGQPQLHDFRYKADVAILQYLSLPALRKLSLTFFGIDSDVDVVVSFFTRSSPPLESFSLSLGHVWPEGFVERCLRSLPTLTVLELCSQSDEFSSFVTVLGTSFNLLPNLRALSLATFDTVAIDYTAVLQMLNMRRSTLLRKFEVYLEEPLLEWDDDAIPSRLLRAAFPDAATKVALQQFVKDGMEIFVGFGETNVVKIE</sequence>
<keyword evidence="2" id="KW-1185">Reference proteome</keyword>
<name>A0AAW0BBZ8_9AGAR</name>
<protein>
    <submittedName>
        <fullName evidence="1">F-box domain-containing protein</fullName>
    </submittedName>
</protein>
<dbReference type="Gene3D" id="3.80.10.10">
    <property type="entry name" value="Ribonuclease Inhibitor"/>
    <property type="match status" value="1"/>
</dbReference>
<evidence type="ECO:0000313" key="1">
    <source>
        <dbReference type="EMBL" id="KAK7022409.1"/>
    </source>
</evidence>
<evidence type="ECO:0000313" key="2">
    <source>
        <dbReference type="Proteomes" id="UP001362999"/>
    </source>
</evidence>
<dbReference type="AlphaFoldDB" id="A0AAW0BBZ8"/>
<dbReference type="Proteomes" id="UP001362999">
    <property type="component" value="Unassembled WGS sequence"/>
</dbReference>
<dbReference type="EMBL" id="JAWWNJ010000037">
    <property type="protein sequence ID" value="KAK7022409.1"/>
    <property type="molecule type" value="Genomic_DNA"/>
</dbReference>
<proteinExistence type="predicted"/>